<dbReference type="InterPro" id="IPR036291">
    <property type="entry name" value="NAD(P)-bd_dom_sf"/>
</dbReference>
<dbReference type="eggNOG" id="COG1090">
    <property type="taxonomic scope" value="Bacteria"/>
</dbReference>
<dbReference type="CDD" id="cd05242">
    <property type="entry name" value="SDR_a8"/>
    <property type="match status" value="1"/>
</dbReference>
<dbReference type="SUPFAM" id="SSF51735">
    <property type="entry name" value="NAD(P)-binding Rossmann-fold domains"/>
    <property type="match status" value="1"/>
</dbReference>
<evidence type="ECO:0000259" key="3">
    <source>
        <dbReference type="Pfam" id="PF08338"/>
    </source>
</evidence>
<gene>
    <name evidence="4" type="ORF">PaecuDRAFT_4606</name>
</gene>
<protein>
    <recommendedName>
        <fullName evidence="6">NAD-dependent epimerase/dehydratase</fullName>
    </recommendedName>
</protein>
<name>E0IG15_9BACL</name>
<evidence type="ECO:0000313" key="4">
    <source>
        <dbReference type="EMBL" id="EFM08595.1"/>
    </source>
</evidence>
<dbReference type="Pfam" id="PF01370">
    <property type="entry name" value="Epimerase"/>
    <property type="match status" value="1"/>
</dbReference>
<dbReference type="STRING" id="717606.PaecuDRAFT_4606"/>
<dbReference type="InterPro" id="IPR001509">
    <property type="entry name" value="Epimerase_deHydtase"/>
</dbReference>
<dbReference type="NCBIfam" id="TIGR01777">
    <property type="entry name" value="yfcH"/>
    <property type="match status" value="1"/>
</dbReference>
<sequence>MKKKVVLAGGTGFIGQYLERKYQELGYEVLILSRQPQHISWQDAPRIKEALEGAELLVNLAGKSVNCRYNDANKEAILRSRTETTAILGQALGACTSPPPLWLNSSTATIYRDASDRPMTETEGDIGTGFSVEVAKTWERALFAFELPRTRQIALRISIVLGASGGVMTPYRNLVRFGLGGAQGSGDQRFSWIHIEDLFRILQFLQQHEELSGVFNCSSPKPVTNRIFMREMRRAMNRRIGLPAAAWMLAVGAFALRTETELITKSRWVIPERLLQEGFVFQFPELDAALADLLTH</sequence>
<evidence type="ECO:0000313" key="5">
    <source>
        <dbReference type="Proteomes" id="UP000005387"/>
    </source>
</evidence>
<feature type="domain" description="NAD-dependent epimerase/dehydratase" evidence="2">
    <location>
        <begin position="5"/>
        <end position="216"/>
    </location>
</feature>
<keyword evidence="5" id="KW-1185">Reference proteome</keyword>
<proteinExistence type="inferred from homology"/>
<dbReference type="Proteomes" id="UP000005387">
    <property type="component" value="Unassembled WGS sequence"/>
</dbReference>
<feature type="domain" description="DUF1731" evidence="3">
    <location>
        <begin position="246"/>
        <end position="293"/>
    </location>
</feature>
<dbReference type="EMBL" id="AEDD01000015">
    <property type="protein sequence ID" value="EFM08595.1"/>
    <property type="molecule type" value="Genomic_DNA"/>
</dbReference>
<dbReference type="RefSeq" id="WP_006040587.1">
    <property type="nucleotide sequence ID" value="NZ_AEDD01000015.1"/>
</dbReference>
<dbReference type="Gene3D" id="3.40.50.720">
    <property type="entry name" value="NAD(P)-binding Rossmann-like Domain"/>
    <property type="match status" value="1"/>
</dbReference>
<dbReference type="Pfam" id="PF08338">
    <property type="entry name" value="DUF1731"/>
    <property type="match status" value="1"/>
</dbReference>
<evidence type="ECO:0000256" key="1">
    <source>
        <dbReference type="ARBA" id="ARBA00009353"/>
    </source>
</evidence>
<dbReference type="InterPro" id="IPR010099">
    <property type="entry name" value="SDR39U1"/>
</dbReference>
<dbReference type="OrthoDB" id="9801773at2"/>
<accession>E0IG15</accession>
<dbReference type="AlphaFoldDB" id="E0IG15"/>
<comment type="similarity">
    <text evidence="1">Belongs to the NAD(P)-dependent epimerase/dehydratase family. SDR39U1 subfamily.</text>
</comment>
<organism evidence="4 5">
    <name type="scientific">Paenibacillus curdlanolyticus YK9</name>
    <dbReference type="NCBI Taxonomy" id="717606"/>
    <lineage>
        <taxon>Bacteria</taxon>
        <taxon>Bacillati</taxon>
        <taxon>Bacillota</taxon>
        <taxon>Bacilli</taxon>
        <taxon>Bacillales</taxon>
        <taxon>Paenibacillaceae</taxon>
        <taxon>Paenibacillus</taxon>
    </lineage>
</organism>
<dbReference type="InterPro" id="IPR013549">
    <property type="entry name" value="DUF1731"/>
</dbReference>
<evidence type="ECO:0000259" key="2">
    <source>
        <dbReference type="Pfam" id="PF01370"/>
    </source>
</evidence>
<evidence type="ECO:0008006" key="6">
    <source>
        <dbReference type="Google" id="ProtNLM"/>
    </source>
</evidence>
<dbReference type="PANTHER" id="PTHR11092">
    <property type="entry name" value="SUGAR NUCLEOTIDE EPIMERASE RELATED"/>
    <property type="match status" value="1"/>
</dbReference>
<reference evidence="4 5" key="1">
    <citation type="submission" date="2010-07" db="EMBL/GenBank/DDBJ databases">
        <title>The draft genome of Paenibacillus curdlanolyticus YK9.</title>
        <authorList>
            <consortium name="US DOE Joint Genome Institute (JGI-PGF)"/>
            <person name="Lucas S."/>
            <person name="Copeland A."/>
            <person name="Lapidus A."/>
            <person name="Cheng J.-F."/>
            <person name="Bruce D."/>
            <person name="Goodwin L."/>
            <person name="Pitluck S."/>
            <person name="Land M.L."/>
            <person name="Hauser L."/>
            <person name="Chang Y.-J."/>
            <person name="Jeffries C."/>
            <person name="Anderson I.J."/>
            <person name="Johnson E."/>
            <person name="Loganathan U."/>
            <person name="Mulhopadhyay B."/>
            <person name="Kyrpides N."/>
            <person name="Woyke T.J."/>
        </authorList>
    </citation>
    <scope>NUCLEOTIDE SEQUENCE [LARGE SCALE GENOMIC DNA]</scope>
    <source>
        <strain evidence="4 5">YK9</strain>
    </source>
</reference>
<dbReference type="PANTHER" id="PTHR11092:SF0">
    <property type="entry name" value="EPIMERASE FAMILY PROTEIN SDR39U1"/>
    <property type="match status" value="1"/>
</dbReference>